<evidence type="ECO:0000313" key="2">
    <source>
        <dbReference type="Proteomes" id="UP000013996"/>
    </source>
</evidence>
<dbReference type="Proteomes" id="UP000013996">
    <property type="component" value="Unassembled WGS sequence"/>
</dbReference>
<protein>
    <submittedName>
        <fullName evidence="1">Uncharacterized protein</fullName>
    </submittedName>
</protein>
<gene>
    <name evidence="1" type="ORF">LEP1GSC202_3719</name>
</gene>
<dbReference type="EMBL" id="AOGX02000008">
    <property type="protein sequence ID" value="EOQ90492.1"/>
    <property type="molecule type" value="Genomic_DNA"/>
</dbReference>
<proteinExistence type="predicted"/>
<sequence length="57" mass="6615">MKSVLLRDLSLSLQTLRVFATLRGTASLDVCLPGMFVRKDYSLGVLFYWNYFQGFYI</sequence>
<comment type="caution">
    <text evidence="1">The sequence shown here is derived from an EMBL/GenBank/DDBJ whole genome shotgun (WGS) entry which is preliminary data.</text>
</comment>
<reference evidence="1 2" key="1">
    <citation type="submission" date="2013-04" db="EMBL/GenBank/DDBJ databases">
        <authorList>
            <person name="Harkins D.M."/>
            <person name="Durkin A.S."/>
            <person name="Brinkac L.M."/>
            <person name="Haft D.H."/>
            <person name="Selengut J.D."/>
            <person name="Sanka R."/>
            <person name="DePew J."/>
            <person name="Purushe J."/>
            <person name="Hartskeerl R.A."/>
            <person name="Ahmed A."/>
            <person name="van der Linden H."/>
            <person name="Goris M.G.A."/>
            <person name="Vinetz J.M."/>
            <person name="Sutton G.G."/>
            <person name="Nierman W.C."/>
            <person name="Fouts D.E."/>
        </authorList>
    </citation>
    <scope>NUCLEOTIDE SEQUENCE [LARGE SCALE GENOMIC DNA]</scope>
    <source>
        <strain evidence="1 2">Sao Paulo</strain>
    </source>
</reference>
<dbReference type="AlphaFoldDB" id="A0A5E8HHT1"/>
<accession>A0A5E8HHT1</accession>
<evidence type="ECO:0000313" key="1">
    <source>
        <dbReference type="EMBL" id="EOQ90492.1"/>
    </source>
</evidence>
<organism evidence="1 2">
    <name type="scientific">Leptospira yanagawae serovar Saopaulo str. Sao Paulo = ATCC 700523</name>
    <dbReference type="NCBI Taxonomy" id="1249483"/>
    <lineage>
        <taxon>Bacteria</taxon>
        <taxon>Pseudomonadati</taxon>
        <taxon>Spirochaetota</taxon>
        <taxon>Spirochaetia</taxon>
        <taxon>Leptospirales</taxon>
        <taxon>Leptospiraceae</taxon>
        <taxon>Leptospira</taxon>
    </lineage>
</organism>
<name>A0A5E8HHT1_9LEPT</name>